<dbReference type="Gene3D" id="3.40.630.10">
    <property type="entry name" value="Zn peptidases"/>
    <property type="match status" value="1"/>
</dbReference>
<dbReference type="SUPFAM" id="SSF55031">
    <property type="entry name" value="Bacterial exopeptidase dimerisation domain"/>
    <property type="match status" value="1"/>
</dbReference>
<evidence type="ECO:0000256" key="3">
    <source>
        <dbReference type="PIRSR" id="PIRSR037238-1"/>
    </source>
</evidence>
<proteinExistence type="predicted"/>
<organism evidence="5 6">
    <name type="scientific">Parasutterella excrementihominis</name>
    <dbReference type="NCBI Taxonomy" id="487175"/>
    <lineage>
        <taxon>Bacteria</taxon>
        <taxon>Pseudomonadati</taxon>
        <taxon>Pseudomonadota</taxon>
        <taxon>Betaproteobacteria</taxon>
        <taxon>Burkholderiales</taxon>
        <taxon>Sutterellaceae</taxon>
        <taxon>Parasutterella</taxon>
    </lineage>
</organism>
<evidence type="ECO:0000313" key="6">
    <source>
        <dbReference type="Proteomes" id="UP000462362"/>
    </source>
</evidence>
<accession>A0A6I3RYD3</accession>
<evidence type="ECO:0000256" key="1">
    <source>
        <dbReference type="ARBA" id="ARBA00022723"/>
    </source>
</evidence>
<dbReference type="SUPFAM" id="SSF53187">
    <property type="entry name" value="Zn-dependent exopeptidases"/>
    <property type="match status" value="1"/>
</dbReference>
<dbReference type="InterPro" id="IPR002933">
    <property type="entry name" value="Peptidase_M20"/>
</dbReference>
<gene>
    <name evidence="5" type="ORF">GMD42_02920</name>
</gene>
<dbReference type="GeneID" id="43349183"/>
<evidence type="ECO:0000313" key="5">
    <source>
        <dbReference type="EMBL" id="MTU42591.1"/>
    </source>
</evidence>
<dbReference type="PANTHER" id="PTHR43808">
    <property type="entry name" value="ACETYLORNITHINE DEACETYLASE"/>
    <property type="match status" value="1"/>
</dbReference>
<sequence>MSVLDSYMKDLAELVNKDRGTANIAGVTEAAKIMKGHLESIGFKADLVDLGPNAGNGLFATNKPNADHYDVLFNAHLDTVFPDGTAAARPLTVKGDRAYGPGCSDCKSGVLAIYYALKAARPEDLERLSIAVALNPDEETGSKASSAWLKGIAAKSSRALVFEAARAGGQLVRSRKGSTNYIVTFHGKASHAGNAPYKGANANIAAMRFALAAAGLADVDKGTTVNPGVIEGGSAPNVISEKCVVKLDTRYWNNEDDKYLDDGINKLAAAVWAPGVTQTIERVSHSNAMPLSDATKELVAQITEAAKLEGFDIDWVDAGGASDGNHMAEAGLPVIDGCGPAGGEFHCDREFLRLDTVEERIRMITRFLSLI</sequence>
<dbReference type="CDD" id="cd03885">
    <property type="entry name" value="M20_CPDG2"/>
    <property type="match status" value="1"/>
</dbReference>
<dbReference type="Pfam" id="PF01546">
    <property type="entry name" value="Peptidase_M20"/>
    <property type="match status" value="1"/>
</dbReference>
<dbReference type="Proteomes" id="UP000462362">
    <property type="component" value="Unassembled WGS sequence"/>
</dbReference>
<dbReference type="Gene3D" id="3.30.70.360">
    <property type="match status" value="1"/>
</dbReference>
<evidence type="ECO:0000259" key="4">
    <source>
        <dbReference type="Pfam" id="PF07687"/>
    </source>
</evidence>
<dbReference type="PIRSF" id="PIRSF037238">
    <property type="entry name" value="Carboxypeptidase_G2"/>
    <property type="match status" value="1"/>
</dbReference>
<reference evidence="5 6" key="1">
    <citation type="journal article" date="2019" name="Nat. Med.">
        <title>A library of human gut bacterial isolates paired with longitudinal multiomics data enables mechanistic microbiome research.</title>
        <authorList>
            <person name="Poyet M."/>
            <person name="Groussin M."/>
            <person name="Gibbons S.M."/>
            <person name="Avila-Pacheco J."/>
            <person name="Jiang X."/>
            <person name="Kearney S.M."/>
            <person name="Perrotta A.R."/>
            <person name="Berdy B."/>
            <person name="Zhao S."/>
            <person name="Lieberman T.D."/>
            <person name="Swanson P.K."/>
            <person name="Smith M."/>
            <person name="Roesemann S."/>
            <person name="Alexander J.E."/>
            <person name="Rich S.A."/>
            <person name="Livny J."/>
            <person name="Vlamakis H."/>
            <person name="Clish C."/>
            <person name="Bullock K."/>
            <person name="Deik A."/>
            <person name="Scott J."/>
            <person name="Pierce K.A."/>
            <person name="Xavier R.J."/>
            <person name="Alm E.J."/>
        </authorList>
    </citation>
    <scope>NUCLEOTIDE SEQUENCE [LARGE SCALE GENOMIC DNA]</scope>
    <source>
        <strain evidence="5 6">BIOML-A2</strain>
    </source>
</reference>
<dbReference type="InterPro" id="IPR036264">
    <property type="entry name" value="Bact_exopeptidase_dim_dom"/>
</dbReference>
<feature type="active site" evidence="3">
    <location>
        <position position="78"/>
    </location>
</feature>
<dbReference type="EMBL" id="WNCL01000006">
    <property type="protein sequence ID" value="MTU42591.1"/>
    <property type="molecule type" value="Genomic_DNA"/>
</dbReference>
<protein>
    <submittedName>
        <fullName evidence="5">M20/M25/M40 family metallo-hydrolase</fullName>
    </submittedName>
</protein>
<keyword evidence="2 5" id="KW-0378">Hydrolase</keyword>
<dbReference type="Pfam" id="PF07687">
    <property type="entry name" value="M20_dimer"/>
    <property type="match status" value="1"/>
</dbReference>
<dbReference type="PANTHER" id="PTHR43808:SF9">
    <property type="entry name" value="BLL0789 PROTEIN"/>
    <property type="match status" value="1"/>
</dbReference>
<name>A0A6I3RYD3_9BURK</name>
<dbReference type="InterPro" id="IPR011650">
    <property type="entry name" value="Peptidase_M20_dimer"/>
</dbReference>
<evidence type="ECO:0000256" key="2">
    <source>
        <dbReference type="ARBA" id="ARBA00022801"/>
    </source>
</evidence>
<feature type="domain" description="Peptidase M20 dimerisation" evidence="4">
    <location>
        <begin position="174"/>
        <end position="271"/>
    </location>
</feature>
<dbReference type="AlphaFoldDB" id="A0A6I3RYD3"/>
<keyword evidence="1" id="KW-0479">Metal-binding</keyword>
<dbReference type="GO" id="GO:0016787">
    <property type="term" value="F:hydrolase activity"/>
    <property type="evidence" value="ECO:0007669"/>
    <property type="project" value="UniProtKB-KW"/>
</dbReference>
<dbReference type="InterPro" id="IPR017150">
    <property type="entry name" value="Pept_M20_glutamate_carboxypep"/>
</dbReference>
<dbReference type="RefSeq" id="WP_008810555.1">
    <property type="nucleotide sequence ID" value="NZ_CAKVUT010000002.1"/>
</dbReference>
<feature type="active site" description="Proton acceptor" evidence="3">
    <location>
        <position position="138"/>
    </location>
</feature>
<comment type="caution">
    <text evidence="5">The sequence shown here is derived from an EMBL/GenBank/DDBJ whole genome shotgun (WGS) entry which is preliminary data.</text>
</comment>
<dbReference type="InterPro" id="IPR050072">
    <property type="entry name" value="Peptidase_M20A"/>
</dbReference>
<dbReference type="GO" id="GO:0046872">
    <property type="term" value="F:metal ion binding"/>
    <property type="evidence" value="ECO:0007669"/>
    <property type="project" value="UniProtKB-KW"/>
</dbReference>